<sequence>MKNHEESNVARRLNRLLAFTNQVKGHLRNINFKMEGKYSPSRLAFIVTIITALVASIILFLPNYLGVAGDGSTDDVMRSAGIYYMDKDPDRIYNNYFVKTYSTIASGEDMPGKTINSQVVLIRLAKVLDYVVTRDHYFDIRFLGLIYLVLYLPAVYLIVRQVCQRVKQFTEGFFIAAAGLVIFSDIGYITYFNSFYPEAVWLISMLYCVGAAMSFQKERSSSLDYLGLLLFFVSAITLVGSRRQCAVLGFLFAIYVIRLIFIRRNFLWGVSCIGAAFALSLFAILCIFLYPSDFSETSKFHSMTRGVLFVSSDPAKTLGEFGIDSSYELLTDASAYDYLPLVKSGDTSLYHGFMDKFTTSDIAIYYLRHPGSLLGMIDVSIGAGMDIRRGSCGNYEMSAGMPVKAKSLFWSGFSTFKLMSAPKTIGYLFLLTGFVFFLFYKGYSIRPKKERRNTIFLDMNLTVLGVLLSQSVAVIIGSGDAEMVQRMFLVGLSLDIMTYSVFAELQHKLKIV</sequence>
<evidence type="ECO:0000313" key="2">
    <source>
        <dbReference type="EMBL" id="RKD30202.1"/>
    </source>
</evidence>
<dbReference type="AlphaFoldDB" id="A0A419SY73"/>
<comment type="caution">
    <text evidence="2">The sequence shown here is derived from an EMBL/GenBank/DDBJ whole genome shotgun (WGS) entry which is preliminary data.</text>
</comment>
<evidence type="ECO:0008006" key="4">
    <source>
        <dbReference type="Google" id="ProtNLM"/>
    </source>
</evidence>
<dbReference type="EMBL" id="MCIA01000031">
    <property type="protein sequence ID" value="RKD30202.1"/>
    <property type="molecule type" value="Genomic_DNA"/>
</dbReference>
<keyword evidence="1" id="KW-0472">Membrane</keyword>
<keyword evidence="1" id="KW-1133">Transmembrane helix</keyword>
<accession>A0A419SY73</accession>
<feature type="transmembrane region" description="Helical" evidence="1">
    <location>
        <begin position="424"/>
        <end position="443"/>
    </location>
</feature>
<evidence type="ECO:0000313" key="3">
    <source>
        <dbReference type="Proteomes" id="UP000284277"/>
    </source>
</evidence>
<reference evidence="2 3" key="1">
    <citation type="submission" date="2016-08" db="EMBL/GenBank/DDBJ databases">
        <title>A new outlook on sporulation: Clostridium algidixylanolyticum.</title>
        <authorList>
            <person name="Poppleton D.I."/>
            <person name="Gribaldo S."/>
        </authorList>
    </citation>
    <scope>NUCLEOTIDE SEQUENCE [LARGE SCALE GENOMIC DNA]</scope>
    <source>
        <strain evidence="2 3">SPL73</strain>
    </source>
</reference>
<feature type="transmembrane region" description="Helical" evidence="1">
    <location>
        <begin position="171"/>
        <end position="189"/>
    </location>
</feature>
<feature type="transmembrane region" description="Helical" evidence="1">
    <location>
        <begin position="195"/>
        <end position="215"/>
    </location>
</feature>
<dbReference type="RefSeq" id="WP_120197726.1">
    <property type="nucleotide sequence ID" value="NZ_MCIA01000031.1"/>
</dbReference>
<feature type="transmembrane region" description="Helical" evidence="1">
    <location>
        <begin position="246"/>
        <end position="261"/>
    </location>
</feature>
<protein>
    <recommendedName>
        <fullName evidence="4">Glycosyltransferase RgtA/B/C/D-like domain-containing protein</fullName>
    </recommendedName>
</protein>
<feature type="transmembrane region" description="Helical" evidence="1">
    <location>
        <begin position="483"/>
        <end position="502"/>
    </location>
</feature>
<dbReference type="Proteomes" id="UP000284277">
    <property type="component" value="Unassembled WGS sequence"/>
</dbReference>
<keyword evidence="3" id="KW-1185">Reference proteome</keyword>
<keyword evidence="1" id="KW-0812">Transmembrane</keyword>
<organism evidence="2 3">
    <name type="scientific">Lacrimispora algidixylanolytica</name>
    <dbReference type="NCBI Taxonomy" id="94868"/>
    <lineage>
        <taxon>Bacteria</taxon>
        <taxon>Bacillati</taxon>
        <taxon>Bacillota</taxon>
        <taxon>Clostridia</taxon>
        <taxon>Lachnospirales</taxon>
        <taxon>Lachnospiraceae</taxon>
        <taxon>Lacrimispora</taxon>
    </lineage>
</organism>
<proteinExistence type="predicted"/>
<feature type="transmembrane region" description="Helical" evidence="1">
    <location>
        <begin position="222"/>
        <end position="240"/>
    </location>
</feature>
<evidence type="ECO:0000256" key="1">
    <source>
        <dbReference type="SAM" id="Phobius"/>
    </source>
</evidence>
<feature type="transmembrane region" description="Helical" evidence="1">
    <location>
        <begin position="43"/>
        <end position="65"/>
    </location>
</feature>
<feature type="transmembrane region" description="Helical" evidence="1">
    <location>
        <begin position="266"/>
        <end position="290"/>
    </location>
</feature>
<feature type="transmembrane region" description="Helical" evidence="1">
    <location>
        <begin position="455"/>
        <end position="477"/>
    </location>
</feature>
<feature type="transmembrane region" description="Helical" evidence="1">
    <location>
        <begin position="140"/>
        <end position="159"/>
    </location>
</feature>
<name>A0A419SY73_9FIRM</name>
<dbReference type="OrthoDB" id="129479at2"/>
<gene>
    <name evidence="2" type="ORF">BET01_06305</name>
</gene>